<protein>
    <submittedName>
        <fullName evidence="1">DNA repair protein RAD50</fullName>
    </submittedName>
</protein>
<gene>
    <name evidence="1" type="ORF">KUDE01_026286</name>
</gene>
<dbReference type="PANTHER" id="PTHR31025:SF19">
    <property type="entry name" value="SI:CH73-42K18.1-RELATED"/>
    <property type="match status" value="1"/>
</dbReference>
<reference evidence="1" key="1">
    <citation type="submission" date="2023-04" db="EMBL/GenBank/DDBJ databases">
        <title>Chromosome-level genome of Chaenocephalus aceratus.</title>
        <authorList>
            <person name="Park H."/>
        </authorList>
    </citation>
    <scope>NUCLEOTIDE SEQUENCE</scope>
    <source>
        <strain evidence="1">DE</strain>
        <tissue evidence="1">Muscle</tissue>
    </source>
</reference>
<dbReference type="AlphaFoldDB" id="A0AAD9EX70"/>
<accession>A0AAD9EX70</accession>
<organism evidence="1 2">
    <name type="scientific">Dissostichus eleginoides</name>
    <name type="common">Patagonian toothfish</name>
    <name type="synonym">Dissostichus amissus</name>
    <dbReference type="NCBI Taxonomy" id="100907"/>
    <lineage>
        <taxon>Eukaryota</taxon>
        <taxon>Metazoa</taxon>
        <taxon>Chordata</taxon>
        <taxon>Craniata</taxon>
        <taxon>Vertebrata</taxon>
        <taxon>Euteleostomi</taxon>
        <taxon>Actinopterygii</taxon>
        <taxon>Neopterygii</taxon>
        <taxon>Teleostei</taxon>
        <taxon>Neoteleostei</taxon>
        <taxon>Acanthomorphata</taxon>
        <taxon>Eupercaria</taxon>
        <taxon>Perciformes</taxon>
        <taxon>Notothenioidei</taxon>
        <taxon>Nototheniidae</taxon>
        <taxon>Dissostichus</taxon>
    </lineage>
</organism>
<dbReference type="Proteomes" id="UP001228049">
    <property type="component" value="Unassembled WGS sequence"/>
</dbReference>
<evidence type="ECO:0000313" key="1">
    <source>
        <dbReference type="EMBL" id="KAK1880762.1"/>
    </source>
</evidence>
<sequence>MAQEMRKTTPNLAVIDDAMNATYALRRQELVEEEPPVAEMKVRWPALFTERQIVKEFTRLMSMDLNSLYEGLDSHLQKFLQLFRSKRFERIKEMTSLMESLDKDYIVGYCDYLQYIVGYCDYLQYIVGYCDLLQYIVGYCDYLQYIDGYCEYLQYIVGYCDYLQYIVGYCDLLQYIDGYCEYLQYIDGYCDLLQYIDGYCDLLQYIVGYCDLLQYIVGYCDFIQLGRYYCYFYSNSRVAVIFGWKHGIIL</sequence>
<comment type="caution">
    <text evidence="1">The sequence shown here is derived from an EMBL/GenBank/DDBJ whole genome shotgun (WGS) entry which is preliminary data.</text>
</comment>
<evidence type="ECO:0000313" key="2">
    <source>
        <dbReference type="Proteomes" id="UP001228049"/>
    </source>
</evidence>
<dbReference type="PANTHER" id="PTHR31025">
    <property type="entry name" value="SI:CH211-196P9.1-RELATED"/>
    <property type="match status" value="1"/>
</dbReference>
<name>A0AAD9EX70_DISEL</name>
<proteinExistence type="predicted"/>
<keyword evidence="2" id="KW-1185">Reference proteome</keyword>
<dbReference type="EMBL" id="JASDAP010000025">
    <property type="protein sequence ID" value="KAK1880762.1"/>
    <property type="molecule type" value="Genomic_DNA"/>
</dbReference>